<dbReference type="Proteomes" id="UP000321807">
    <property type="component" value="Chromosome"/>
</dbReference>
<dbReference type="EMBL" id="CP042807">
    <property type="protein sequence ID" value="QEE24337.1"/>
    <property type="molecule type" value="Genomic_DNA"/>
</dbReference>
<accession>A0A5B9E270</accession>
<dbReference type="RefSeq" id="WP_147626954.1">
    <property type="nucleotide sequence ID" value="NZ_CP042807.1"/>
</dbReference>
<dbReference type="KEGG" id="rgl:CS053_07310"/>
<dbReference type="AlphaFoldDB" id="A0A5B9E270"/>
<reference evidence="1 2" key="1">
    <citation type="submission" date="2019-08" db="EMBL/GenBank/DDBJ databases">
        <title>Complete genome sequence of Rhodanobacter glycinis strain T01E-68 isolated from tomato root.</title>
        <authorList>
            <person name="Weon H.-Y."/>
            <person name="Lee S.A."/>
        </authorList>
    </citation>
    <scope>NUCLEOTIDE SEQUENCE [LARGE SCALE GENOMIC DNA]</scope>
    <source>
        <strain evidence="1 2">T01E-68</strain>
    </source>
</reference>
<sequence>MNDEYISEDELWDDWGVIQKSDSGMFDYDDVKDQPLEHVWTIVDTSAYEDENWYAMPGFHIVNKLGYIMTRRAWTSDTPDAIFFLHEDEDDGERQVFIYQYRDASNYKAGGMLLLYGAIRNVEEDLIRECCDAEAYFVAEQIGVPALCNQLFALGGGPTDENHAFHEFQGLRPATAEEIASLPLWGGLRDLTCRFLRTEGKWDCSLSPNCI</sequence>
<evidence type="ECO:0000313" key="1">
    <source>
        <dbReference type="EMBL" id="QEE24337.1"/>
    </source>
</evidence>
<protein>
    <submittedName>
        <fullName evidence="1">Uncharacterized protein</fullName>
    </submittedName>
</protein>
<evidence type="ECO:0000313" key="2">
    <source>
        <dbReference type="Proteomes" id="UP000321807"/>
    </source>
</evidence>
<proteinExistence type="predicted"/>
<organism evidence="1 2">
    <name type="scientific">Rhodanobacter glycinis</name>
    <dbReference type="NCBI Taxonomy" id="582702"/>
    <lineage>
        <taxon>Bacteria</taxon>
        <taxon>Pseudomonadati</taxon>
        <taxon>Pseudomonadota</taxon>
        <taxon>Gammaproteobacteria</taxon>
        <taxon>Lysobacterales</taxon>
        <taxon>Rhodanobacteraceae</taxon>
        <taxon>Rhodanobacter</taxon>
    </lineage>
</organism>
<name>A0A5B9E270_9GAMM</name>
<gene>
    <name evidence="1" type="ORF">CS053_07310</name>
</gene>